<dbReference type="EMBL" id="JAGGKE010000003">
    <property type="protein sequence ID" value="MBP1901200.1"/>
    <property type="molecule type" value="Genomic_DNA"/>
</dbReference>
<dbReference type="AlphaFoldDB" id="A0A8J7UMZ4"/>
<feature type="transmembrane region" description="Helical" evidence="1">
    <location>
        <begin position="111"/>
        <end position="134"/>
    </location>
</feature>
<dbReference type="Pfam" id="PF06695">
    <property type="entry name" value="Sm_multidrug_ex"/>
    <property type="match status" value="1"/>
</dbReference>
<dbReference type="Proteomes" id="UP000770586">
    <property type="component" value="Unassembled WGS sequence"/>
</dbReference>
<gene>
    <name evidence="2" type="ORF">J2744_000870</name>
</gene>
<evidence type="ECO:0000313" key="2">
    <source>
        <dbReference type="EMBL" id="MBP1901200.1"/>
    </source>
</evidence>
<reference evidence="2 3" key="1">
    <citation type="submission" date="2021-03" db="EMBL/GenBank/DDBJ databases">
        <title>Genomic Encyclopedia of Type Strains, Phase IV (KMG-IV): sequencing the most valuable type-strain genomes for metagenomic binning, comparative biology and taxonomic classification.</title>
        <authorList>
            <person name="Goeker M."/>
        </authorList>
    </citation>
    <scope>NUCLEOTIDE SEQUENCE [LARGE SCALE GENOMIC DNA]</scope>
    <source>
        <strain evidence="2 3">DSM 12287</strain>
    </source>
</reference>
<feature type="transmembrane region" description="Helical" evidence="1">
    <location>
        <begin position="28"/>
        <end position="52"/>
    </location>
</feature>
<keyword evidence="1" id="KW-0812">Transmembrane</keyword>
<evidence type="ECO:0000256" key="1">
    <source>
        <dbReference type="SAM" id="Phobius"/>
    </source>
</evidence>
<evidence type="ECO:0000313" key="3">
    <source>
        <dbReference type="Proteomes" id="UP000770586"/>
    </source>
</evidence>
<feature type="transmembrane region" description="Helical" evidence="1">
    <location>
        <begin position="58"/>
        <end position="76"/>
    </location>
</feature>
<dbReference type="OrthoDB" id="331427at2157"/>
<keyword evidence="3" id="KW-1185">Reference proteome</keyword>
<name>A0A8J7UMZ4_9EURY</name>
<sequence length="172" mass="18159">MVPLHQIPLLVDVGADIADAGGVVQYGLVFLFAALPWVEILVVIPVGIGVGLNPVTTGVVAFAGNAGSVYALLLSHRRIARWRKRRRPEPAADDDATNRRREWARRVWDRYGLPGLSLAAPVLTGVHLAALLALAVGSRRRTVGGWMTAGIAAWTVALVAASAFGVSLLGIA</sequence>
<keyword evidence="1" id="KW-0472">Membrane</keyword>
<accession>A0A8J7UMZ4</accession>
<dbReference type="InterPro" id="IPR009577">
    <property type="entry name" value="Sm_multidrug_ex"/>
</dbReference>
<keyword evidence="1" id="KW-1133">Transmembrane helix</keyword>
<organism evidence="2 3">
    <name type="scientific">Halorubrum trapanicum</name>
    <dbReference type="NCBI Taxonomy" id="29284"/>
    <lineage>
        <taxon>Archaea</taxon>
        <taxon>Methanobacteriati</taxon>
        <taxon>Methanobacteriota</taxon>
        <taxon>Stenosarchaea group</taxon>
        <taxon>Halobacteria</taxon>
        <taxon>Halobacteriales</taxon>
        <taxon>Haloferacaceae</taxon>
        <taxon>Halorubrum</taxon>
    </lineage>
</organism>
<comment type="caution">
    <text evidence="2">The sequence shown here is derived from an EMBL/GenBank/DDBJ whole genome shotgun (WGS) entry which is preliminary data.</text>
</comment>
<proteinExistence type="predicted"/>
<protein>
    <submittedName>
        <fullName evidence="2">UPF0716 family protein affecting phage T7 exclusion</fullName>
    </submittedName>
</protein>
<dbReference type="RefSeq" id="WP_209545001.1">
    <property type="nucleotide sequence ID" value="NZ_BAAADX010000005.1"/>
</dbReference>
<feature type="transmembrane region" description="Helical" evidence="1">
    <location>
        <begin position="146"/>
        <end position="171"/>
    </location>
</feature>